<dbReference type="SMART" id="SM00941">
    <property type="entry name" value="PYNP_C"/>
    <property type="match status" value="1"/>
</dbReference>
<dbReference type="InterPro" id="IPR013102">
    <property type="entry name" value="PYNP_C"/>
</dbReference>
<dbReference type="PIRSF" id="PIRSF000478">
    <property type="entry name" value="TP_PyNP"/>
    <property type="match status" value="1"/>
</dbReference>
<evidence type="ECO:0000259" key="5">
    <source>
        <dbReference type="SMART" id="SM00941"/>
    </source>
</evidence>
<dbReference type="GO" id="GO:0006213">
    <property type="term" value="P:pyrimidine nucleoside metabolic process"/>
    <property type="evidence" value="ECO:0007669"/>
    <property type="project" value="InterPro"/>
</dbReference>
<dbReference type="InterPro" id="IPR000312">
    <property type="entry name" value="Glycosyl_Trfase_fam3"/>
</dbReference>
<proteinExistence type="inferred from homology"/>
<dbReference type="InterPro" id="IPR036566">
    <property type="entry name" value="PYNP-like_C_sf"/>
</dbReference>
<dbReference type="GO" id="GO:0004645">
    <property type="term" value="F:1,4-alpha-oligoglucan phosphorylase activity"/>
    <property type="evidence" value="ECO:0007669"/>
    <property type="project" value="InterPro"/>
</dbReference>
<dbReference type="InterPro" id="IPR035902">
    <property type="entry name" value="Nuc_phospho_transferase"/>
</dbReference>
<evidence type="ECO:0000313" key="6">
    <source>
        <dbReference type="EMBL" id="SVB01457.1"/>
    </source>
</evidence>
<sequence>MAIFFRGMKDEEMFALVEAMVESGQKFNFNHLGSYVADKHSTGGVGDKISFILTPILSSLDIVIPMIAGQGLAFTGGTIDKLESIPNFQTNLSLNKFINQVNAIGCCIASQSAKICPADKKLYSIRDLTGTIPSLPLICSSIMSKKIAEGLNGLVIDLKVGNGTFMKTLKNAKGLANGLKKIGETFNINTEVIYTNMDQPLGKYAGLHCEIIEAMDCLKGNGPKDLMEITFELGSKILLQSNIVKSNQTAKKLMLESINNENALNKFKEIIFAQNGDIKYLDSAHIISKNEIIIESEGNGFIDCIDTEKIGWTLVEMGCGRKIAKNQLDYTAGIEFIKKMGDKVKKGDPIYRIFGNNNKRLNKAKTMLKKTYTLVKTEVLKNKLIISQ</sequence>
<dbReference type="Gene3D" id="1.20.970.10">
    <property type="entry name" value="Transferase, Pyrimidine Nucleoside Phosphorylase, Chain C"/>
    <property type="match status" value="1"/>
</dbReference>
<dbReference type="Gene3D" id="3.90.1170.30">
    <property type="entry name" value="Pyrimidine nucleoside phosphorylase-like, C-terminal domain"/>
    <property type="match status" value="1"/>
</dbReference>
<comment type="subunit">
    <text evidence="2">Homodimer.</text>
</comment>
<reference evidence="6" key="1">
    <citation type="submission" date="2018-05" db="EMBL/GenBank/DDBJ databases">
        <authorList>
            <person name="Lanie J.A."/>
            <person name="Ng W.-L."/>
            <person name="Kazmierczak K.M."/>
            <person name="Andrzejewski T.M."/>
            <person name="Davidsen T.M."/>
            <person name="Wayne K.J."/>
            <person name="Tettelin H."/>
            <person name="Glass J.I."/>
            <person name="Rusch D."/>
            <person name="Podicherti R."/>
            <person name="Tsui H.-C.T."/>
            <person name="Winkler M.E."/>
        </authorList>
    </citation>
    <scope>NUCLEOTIDE SEQUENCE</scope>
</reference>
<dbReference type="FunFam" id="3.40.1030.10:FF:000003">
    <property type="entry name" value="Pyrimidine-nucleoside phosphorylase"/>
    <property type="match status" value="1"/>
</dbReference>
<dbReference type="NCBIfam" id="NF004490">
    <property type="entry name" value="PRK05820.1"/>
    <property type="match status" value="1"/>
</dbReference>
<dbReference type="InterPro" id="IPR000053">
    <property type="entry name" value="Thymidine/pyrmidine_PPase"/>
</dbReference>
<comment type="similarity">
    <text evidence="1">Belongs to the thymidine/pyrimidine-nucleoside phosphorylase family.</text>
</comment>
<evidence type="ECO:0000256" key="4">
    <source>
        <dbReference type="ARBA" id="ARBA00022679"/>
    </source>
</evidence>
<evidence type="ECO:0000256" key="3">
    <source>
        <dbReference type="ARBA" id="ARBA00022676"/>
    </source>
</evidence>
<dbReference type="SUPFAM" id="SSF52418">
    <property type="entry name" value="Nucleoside phosphorylase/phosphoribosyltransferase catalytic domain"/>
    <property type="match status" value="1"/>
</dbReference>
<dbReference type="GO" id="GO:0016154">
    <property type="term" value="F:pyrimidine-nucleoside phosphorylase activity"/>
    <property type="evidence" value="ECO:0007669"/>
    <property type="project" value="InterPro"/>
</dbReference>
<evidence type="ECO:0000256" key="1">
    <source>
        <dbReference type="ARBA" id="ARBA00006915"/>
    </source>
</evidence>
<dbReference type="GO" id="GO:0005829">
    <property type="term" value="C:cytosol"/>
    <property type="evidence" value="ECO:0007669"/>
    <property type="project" value="TreeGrafter"/>
</dbReference>
<dbReference type="GO" id="GO:0006206">
    <property type="term" value="P:pyrimidine nucleobase metabolic process"/>
    <property type="evidence" value="ECO:0007669"/>
    <property type="project" value="InterPro"/>
</dbReference>
<dbReference type="SUPFAM" id="SSF54680">
    <property type="entry name" value="Pyrimidine nucleoside phosphorylase C-terminal domain"/>
    <property type="match status" value="1"/>
</dbReference>
<dbReference type="EMBL" id="UINC01025599">
    <property type="protein sequence ID" value="SVB01457.1"/>
    <property type="molecule type" value="Genomic_DNA"/>
</dbReference>
<gene>
    <name evidence="6" type="ORF">METZ01_LOCUS154311</name>
</gene>
<dbReference type="PANTHER" id="PTHR10515:SF0">
    <property type="entry name" value="THYMIDINE PHOSPHORYLASE"/>
    <property type="match status" value="1"/>
</dbReference>
<dbReference type="InterPro" id="IPR018090">
    <property type="entry name" value="Pyrmidine_PPas_bac/euk"/>
</dbReference>
<evidence type="ECO:0000256" key="2">
    <source>
        <dbReference type="ARBA" id="ARBA00011738"/>
    </source>
</evidence>
<accession>A0A382AKE1</accession>
<dbReference type="Pfam" id="PF00591">
    <property type="entry name" value="Glycos_transf_3"/>
    <property type="match status" value="1"/>
</dbReference>
<name>A0A382AKE1_9ZZZZ</name>
<keyword evidence="4" id="KW-0808">Transferase</keyword>
<dbReference type="Gene3D" id="3.40.1030.10">
    <property type="entry name" value="Nucleoside phosphorylase/phosphoribosyltransferase catalytic domain"/>
    <property type="match status" value="1"/>
</dbReference>
<dbReference type="PANTHER" id="PTHR10515">
    <property type="entry name" value="THYMIDINE PHOSPHORYLASE"/>
    <property type="match status" value="1"/>
</dbReference>
<keyword evidence="3" id="KW-0328">Glycosyltransferase</keyword>
<protein>
    <recommendedName>
        <fullName evidence="5">Pyrimidine nucleoside phosphorylase C-terminal domain-containing protein</fullName>
    </recommendedName>
</protein>
<dbReference type="Pfam" id="PF07831">
    <property type="entry name" value="PYNP_C"/>
    <property type="match status" value="1"/>
</dbReference>
<dbReference type="NCBIfam" id="TIGR02644">
    <property type="entry name" value="Y_phosphoryl"/>
    <property type="match status" value="1"/>
</dbReference>
<dbReference type="AlphaFoldDB" id="A0A382AKE1"/>
<feature type="domain" description="Pyrimidine nucleoside phosphorylase C-terminal" evidence="5">
    <location>
        <begin position="301"/>
        <end position="375"/>
    </location>
</feature>
<organism evidence="6">
    <name type="scientific">marine metagenome</name>
    <dbReference type="NCBI Taxonomy" id="408172"/>
    <lineage>
        <taxon>unclassified sequences</taxon>
        <taxon>metagenomes</taxon>
        <taxon>ecological metagenomes</taxon>
    </lineage>
</organism>